<dbReference type="eggNOG" id="COG0568">
    <property type="taxonomic scope" value="Bacteria"/>
</dbReference>
<dbReference type="PANTHER" id="PTHR30603:SF47">
    <property type="entry name" value="RNA POLYMERASE SIGMA FACTOR SIGD, CHLOROPLASTIC"/>
    <property type="match status" value="1"/>
</dbReference>
<proteinExistence type="predicted"/>
<dbReference type="SUPFAM" id="SSF88659">
    <property type="entry name" value="Sigma3 and sigma4 domains of RNA polymerase sigma factors"/>
    <property type="match status" value="2"/>
</dbReference>
<dbReference type="HOGENOM" id="CLU_975725_0_0_9"/>
<dbReference type="Pfam" id="PF04542">
    <property type="entry name" value="Sigma70_r2"/>
    <property type="match status" value="1"/>
</dbReference>
<dbReference type="Proteomes" id="UP000012589">
    <property type="component" value="Unassembled WGS sequence"/>
</dbReference>
<dbReference type="NCBIfam" id="TIGR02937">
    <property type="entry name" value="sigma70-ECF"/>
    <property type="match status" value="1"/>
</dbReference>
<keyword evidence="3" id="KW-1185">Reference proteome</keyword>
<dbReference type="InterPro" id="IPR013325">
    <property type="entry name" value="RNA_pol_sigma_r2"/>
</dbReference>
<dbReference type="AlphaFoldDB" id="N2B9H3"/>
<evidence type="ECO:0000313" key="2">
    <source>
        <dbReference type="EMBL" id="EMZ35153.1"/>
    </source>
</evidence>
<dbReference type="GO" id="GO:0006352">
    <property type="term" value="P:DNA-templated transcription initiation"/>
    <property type="evidence" value="ECO:0007669"/>
    <property type="project" value="InterPro"/>
</dbReference>
<dbReference type="Gene3D" id="1.10.10.10">
    <property type="entry name" value="Winged helix-like DNA-binding domain superfamily/Winged helix DNA-binding domain"/>
    <property type="match status" value="2"/>
</dbReference>
<dbReference type="InterPro" id="IPR007627">
    <property type="entry name" value="RNA_pol_sigma70_r2"/>
</dbReference>
<dbReference type="SUPFAM" id="SSF88946">
    <property type="entry name" value="Sigma2 domain of RNA polymerase sigma factors"/>
    <property type="match status" value="1"/>
</dbReference>
<dbReference type="PANTHER" id="PTHR30603">
    <property type="entry name" value="RNA POLYMERASE SIGMA FACTOR RPO"/>
    <property type="match status" value="1"/>
</dbReference>
<gene>
    <name evidence="2" type="ORF">C823_01051</name>
</gene>
<name>N2B9H3_9FIRM</name>
<comment type="caution">
    <text evidence="2">The sequence shown here is derived from an EMBL/GenBank/DDBJ whole genome shotgun (WGS) entry which is preliminary data.</text>
</comment>
<dbReference type="OrthoDB" id="9783788at2"/>
<dbReference type="GO" id="GO:0003700">
    <property type="term" value="F:DNA-binding transcription factor activity"/>
    <property type="evidence" value="ECO:0007669"/>
    <property type="project" value="InterPro"/>
</dbReference>
<dbReference type="STRING" id="1235802.C823_01051"/>
<dbReference type="InterPro" id="IPR050239">
    <property type="entry name" value="Sigma-70_RNA_pol_init_factors"/>
</dbReference>
<organism evidence="2 3">
    <name type="scientific">Eubacterium plexicaudatum ASF492</name>
    <dbReference type="NCBI Taxonomy" id="1235802"/>
    <lineage>
        <taxon>Bacteria</taxon>
        <taxon>Bacillati</taxon>
        <taxon>Bacillota</taxon>
        <taxon>Clostridia</taxon>
        <taxon>Eubacteriales</taxon>
        <taxon>Eubacteriaceae</taxon>
        <taxon>Eubacterium</taxon>
    </lineage>
</organism>
<evidence type="ECO:0000259" key="1">
    <source>
        <dbReference type="Pfam" id="PF04542"/>
    </source>
</evidence>
<sequence>MSNEEIVERIQKGIDTALNQERLLNQNRKFVRQQVRRLCGCMDNEADFEDYEQEGSIGLLTAAMRYDKGRGTCFLTCAGYYVKAAVIRYSENCCSSVRVPVYLKERIRKYVNYRQQCMDEKGRYPTRDELLEGLDISSRSLDHLEKTLYNMKAVSIDKDYSDGDGESSLIGMLQSGEDIEELITYSIYSRDLKKALDSALCILDADTRKAVQSIYYQGNSVKQTAQILGCSPQAVYEKTRKGFWKILHSAHRAELETFMGDGYRYNEYAYSEFADMEDEDSEFLI</sequence>
<evidence type="ECO:0000313" key="3">
    <source>
        <dbReference type="Proteomes" id="UP000012589"/>
    </source>
</evidence>
<dbReference type="InterPro" id="IPR013324">
    <property type="entry name" value="RNA_pol_sigma_r3/r4-like"/>
</dbReference>
<dbReference type="InterPro" id="IPR014284">
    <property type="entry name" value="RNA_pol_sigma-70_dom"/>
</dbReference>
<protein>
    <submittedName>
        <fullName evidence="2">Sigma-70 family RNA polymerase sigma factor</fullName>
    </submittedName>
</protein>
<feature type="domain" description="RNA polymerase sigma-70 region 2" evidence="1">
    <location>
        <begin position="23"/>
        <end position="76"/>
    </location>
</feature>
<dbReference type="EMBL" id="AQFT01000032">
    <property type="protein sequence ID" value="EMZ35153.1"/>
    <property type="molecule type" value="Genomic_DNA"/>
</dbReference>
<reference evidence="2 3" key="1">
    <citation type="journal article" date="2014" name="Genome Announc.">
        <title>Draft genome sequences of the altered schaedler flora, a defined bacterial community from gnotobiotic mice.</title>
        <authorList>
            <person name="Wannemuehler M.J."/>
            <person name="Overstreet A.M."/>
            <person name="Ward D.V."/>
            <person name="Phillips G.J."/>
        </authorList>
    </citation>
    <scope>NUCLEOTIDE SEQUENCE [LARGE SCALE GENOMIC DNA]</scope>
    <source>
        <strain evidence="2 3">ASF492</strain>
    </source>
</reference>
<dbReference type="PATRIC" id="fig|1235802.3.peg.1131"/>
<dbReference type="Gene3D" id="1.10.1740.10">
    <property type="match status" value="1"/>
</dbReference>
<dbReference type="InterPro" id="IPR036388">
    <property type="entry name" value="WH-like_DNA-bd_sf"/>
</dbReference>
<accession>N2B9H3</accession>